<evidence type="ECO:0000313" key="2">
    <source>
        <dbReference type="Proteomes" id="UP000270094"/>
    </source>
</evidence>
<dbReference type="OrthoDB" id="408728at2759"/>
<proteinExistence type="predicted"/>
<dbReference type="SUPFAM" id="SSF50978">
    <property type="entry name" value="WD40 repeat-like"/>
    <property type="match status" value="1"/>
</dbReference>
<dbReference type="EMBL" id="UYYB01102744">
    <property type="protein sequence ID" value="VDM78715.1"/>
    <property type="molecule type" value="Genomic_DNA"/>
</dbReference>
<gene>
    <name evidence="1" type="ORF">SVUK_LOCUS13713</name>
</gene>
<sequence length="108" mass="12251">MRLKVSLPRTPRHSDTVSAVGWAGGEEIYSYSDDHCLLRWNLSTMEATTVAEMPRWNLSTMEATTVAEMPSNLFATSMQWFPRTGKRDVVNELFVLSGTDGKFSFHFD</sequence>
<keyword evidence="2" id="KW-1185">Reference proteome</keyword>
<protein>
    <submittedName>
        <fullName evidence="1">Uncharacterized protein</fullName>
    </submittedName>
</protein>
<dbReference type="AlphaFoldDB" id="A0A3P7L7G1"/>
<dbReference type="InterPro" id="IPR036322">
    <property type="entry name" value="WD40_repeat_dom_sf"/>
</dbReference>
<name>A0A3P7L7G1_STRVU</name>
<dbReference type="Proteomes" id="UP000270094">
    <property type="component" value="Unassembled WGS sequence"/>
</dbReference>
<accession>A0A3P7L7G1</accession>
<evidence type="ECO:0000313" key="1">
    <source>
        <dbReference type="EMBL" id="VDM78715.1"/>
    </source>
</evidence>
<reference evidence="1 2" key="1">
    <citation type="submission" date="2018-11" db="EMBL/GenBank/DDBJ databases">
        <authorList>
            <consortium name="Pathogen Informatics"/>
        </authorList>
    </citation>
    <scope>NUCLEOTIDE SEQUENCE [LARGE SCALE GENOMIC DNA]</scope>
</reference>
<organism evidence="1 2">
    <name type="scientific">Strongylus vulgaris</name>
    <name type="common">Blood worm</name>
    <dbReference type="NCBI Taxonomy" id="40348"/>
    <lineage>
        <taxon>Eukaryota</taxon>
        <taxon>Metazoa</taxon>
        <taxon>Ecdysozoa</taxon>
        <taxon>Nematoda</taxon>
        <taxon>Chromadorea</taxon>
        <taxon>Rhabditida</taxon>
        <taxon>Rhabditina</taxon>
        <taxon>Rhabditomorpha</taxon>
        <taxon>Strongyloidea</taxon>
        <taxon>Strongylidae</taxon>
        <taxon>Strongylus</taxon>
    </lineage>
</organism>